<evidence type="ECO:0000313" key="1">
    <source>
        <dbReference type="EMBL" id="KIM63306.1"/>
    </source>
</evidence>
<dbReference type="Proteomes" id="UP000053989">
    <property type="component" value="Unassembled WGS sequence"/>
</dbReference>
<gene>
    <name evidence="1" type="ORF">SCLCIDRAFT_1214385</name>
</gene>
<dbReference type="AlphaFoldDB" id="A0A0C3E5J2"/>
<sequence length="77" mass="8645">MTIQSFLLDLAIGPVYGVKPPTPMTVQSFIEQRAETRSQWNLYARYNYMRNFVGSFAPSLEFGPDAATATMKSECVC</sequence>
<dbReference type="InParanoid" id="A0A0C3E5J2"/>
<proteinExistence type="predicted"/>
<dbReference type="HOGENOM" id="CLU_2639551_0_0_1"/>
<protein>
    <submittedName>
        <fullName evidence="1">Uncharacterized protein</fullName>
    </submittedName>
</protein>
<reference evidence="1 2" key="1">
    <citation type="submission" date="2014-04" db="EMBL/GenBank/DDBJ databases">
        <authorList>
            <consortium name="DOE Joint Genome Institute"/>
            <person name="Kuo A."/>
            <person name="Kohler A."/>
            <person name="Nagy L.G."/>
            <person name="Floudas D."/>
            <person name="Copeland A."/>
            <person name="Barry K.W."/>
            <person name="Cichocki N."/>
            <person name="Veneault-Fourrey C."/>
            <person name="LaButti K."/>
            <person name="Lindquist E.A."/>
            <person name="Lipzen A."/>
            <person name="Lundell T."/>
            <person name="Morin E."/>
            <person name="Murat C."/>
            <person name="Sun H."/>
            <person name="Tunlid A."/>
            <person name="Henrissat B."/>
            <person name="Grigoriev I.V."/>
            <person name="Hibbett D.S."/>
            <person name="Martin F."/>
            <person name="Nordberg H.P."/>
            <person name="Cantor M.N."/>
            <person name="Hua S.X."/>
        </authorList>
    </citation>
    <scope>NUCLEOTIDE SEQUENCE [LARGE SCALE GENOMIC DNA]</scope>
    <source>
        <strain evidence="1 2">Foug A</strain>
    </source>
</reference>
<organism evidence="1 2">
    <name type="scientific">Scleroderma citrinum Foug A</name>
    <dbReference type="NCBI Taxonomy" id="1036808"/>
    <lineage>
        <taxon>Eukaryota</taxon>
        <taxon>Fungi</taxon>
        <taxon>Dikarya</taxon>
        <taxon>Basidiomycota</taxon>
        <taxon>Agaricomycotina</taxon>
        <taxon>Agaricomycetes</taxon>
        <taxon>Agaricomycetidae</taxon>
        <taxon>Boletales</taxon>
        <taxon>Sclerodermatineae</taxon>
        <taxon>Sclerodermataceae</taxon>
        <taxon>Scleroderma</taxon>
    </lineage>
</organism>
<keyword evidence="2" id="KW-1185">Reference proteome</keyword>
<dbReference type="EMBL" id="KN822036">
    <property type="protein sequence ID" value="KIM63306.1"/>
    <property type="molecule type" value="Genomic_DNA"/>
</dbReference>
<accession>A0A0C3E5J2</accession>
<name>A0A0C3E5J2_9AGAM</name>
<reference evidence="2" key="2">
    <citation type="submission" date="2015-01" db="EMBL/GenBank/DDBJ databases">
        <title>Evolutionary Origins and Diversification of the Mycorrhizal Mutualists.</title>
        <authorList>
            <consortium name="DOE Joint Genome Institute"/>
            <consortium name="Mycorrhizal Genomics Consortium"/>
            <person name="Kohler A."/>
            <person name="Kuo A."/>
            <person name="Nagy L.G."/>
            <person name="Floudas D."/>
            <person name="Copeland A."/>
            <person name="Barry K.W."/>
            <person name="Cichocki N."/>
            <person name="Veneault-Fourrey C."/>
            <person name="LaButti K."/>
            <person name="Lindquist E.A."/>
            <person name="Lipzen A."/>
            <person name="Lundell T."/>
            <person name="Morin E."/>
            <person name="Murat C."/>
            <person name="Riley R."/>
            <person name="Ohm R."/>
            <person name="Sun H."/>
            <person name="Tunlid A."/>
            <person name="Henrissat B."/>
            <person name="Grigoriev I.V."/>
            <person name="Hibbett D.S."/>
            <person name="Martin F."/>
        </authorList>
    </citation>
    <scope>NUCLEOTIDE SEQUENCE [LARGE SCALE GENOMIC DNA]</scope>
    <source>
        <strain evidence="2">Foug A</strain>
    </source>
</reference>
<evidence type="ECO:0000313" key="2">
    <source>
        <dbReference type="Proteomes" id="UP000053989"/>
    </source>
</evidence>